<dbReference type="RefSeq" id="WP_196459877.1">
    <property type="nucleotide sequence ID" value="NZ_JACFYY010000011.1"/>
</dbReference>
<sequence length="136" mass="15382">MQQTTIEIMVAPGGLPITTRRLPQESFLASFKDVIHHFPTRHDHLRVAIEKMIQRLTPASAALKNKKIESPHQNHPLWKIHSFRQDVRSSLANGQFSDTLRALAKPRQKTGHKPQPRGFLAGIEISKLTVRIASMP</sequence>
<protein>
    <submittedName>
        <fullName evidence="1">Uncharacterized protein</fullName>
    </submittedName>
</protein>
<dbReference type="AlphaFoldDB" id="A0AA42LGK2"/>
<name>A0AA42LGK2_9GAMM</name>
<evidence type="ECO:0000313" key="1">
    <source>
        <dbReference type="EMBL" id="MDH0701117.1"/>
    </source>
</evidence>
<dbReference type="Proteomes" id="UP001161137">
    <property type="component" value="Unassembled WGS sequence"/>
</dbReference>
<gene>
    <name evidence="1" type="ORF">N5D41_06380</name>
</gene>
<accession>A0AA42LGK2</accession>
<comment type="caution">
    <text evidence="1">The sequence shown here is derived from an EMBL/GenBank/DDBJ whole genome shotgun (WGS) entry which is preliminary data.</text>
</comment>
<reference evidence="1" key="1">
    <citation type="submission" date="2022-09" db="EMBL/GenBank/DDBJ databases">
        <title>Intensive care unit water sources are persistently colonized with multi-drug resistant bacteria and are the site of extensive horizontal gene transfer of antibiotic resistance genes.</title>
        <authorList>
            <person name="Diorio-Toth L."/>
        </authorList>
    </citation>
    <scope>NUCLEOTIDE SEQUENCE</scope>
    <source>
        <strain evidence="1">GD03863</strain>
    </source>
</reference>
<evidence type="ECO:0000313" key="2">
    <source>
        <dbReference type="Proteomes" id="UP001161137"/>
    </source>
</evidence>
<organism evidence="1 2">
    <name type="scientific">Ectopseudomonas toyotomiensis</name>
    <dbReference type="NCBI Taxonomy" id="554344"/>
    <lineage>
        <taxon>Bacteria</taxon>
        <taxon>Pseudomonadati</taxon>
        <taxon>Pseudomonadota</taxon>
        <taxon>Gammaproteobacteria</taxon>
        <taxon>Pseudomonadales</taxon>
        <taxon>Pseudomonadaceae</taxon>
        <taxon>Ectopseudomonas</taxon>
    </lineage>
</organism>
<proteinExistence type="predicted"/>
<dbReference type="EMBL" id="JAOCDH010000005">
    <property type="protein sequence ID" value="MDH0701117.1"/>
    <property type="molecule type" value="Genomic_DNA"/>
</dbReference>